<dbReference type="GO" id="GO:0004523">
    <property type="term" value="F:RNA-DNA hybrid ribonuclease activity"/>
    <property type="evidence" value="ECO:0007669"/>
    <property type="project" value="UniProtKB-EC"/>
</dbReference>
<evidence type="ECO:0000313" key="5">
    <source>
        <dbReference type="Proteomes" id="UP000028760"/>
    </source>
</evidence>
<dbReference type="SUPFAM" id="SSF56672">
    <property type="entry name" value="DNA/RNA polymerases"/>
    <property type="match status" value="1"/>
</dbReference>
<protein>
    <recommendedName>
        <fullName evidence="2">ribonuclease H</fullName>
        <ecNumber evidence="2">3.1.26.4</ecNumber>
    </recommendedName>
</protein>
<dbReference type="EMBL" id="AYCK01024302">
    <property type="status" value="NOT_ANNOTATED_CDS"/>
    <property type="molecule type" value="Genomic_DNA"/>
</dbReference>
<dbReference type="Pfam" id="PF00078">
    <property type="entry name" value="RVT_1"/>
    <property type="match status" value="1"/>
</dbReference>
<dbReference type="InterPro" id="IPR000477">
    <property type="entry name" value="RT_dom"/>
</dbReference>
<evidence type="ECO:0000256" key="2">
    <source>
        <dbReference type="ARBA" id="ARBA00012180"/>
    </source>
</evidence>
<dbReference type="eggNOG" id="KOG0017">
    <property type="taxonomic scope" value="Eukaryota"/>
</dbReference>
<keyword evidence="5" id="KW-1185">Reference proteome</keyword>
<dbReference type="EC" id="3.1.26.4" evidence="2"/>
<reference evidence="4" key="3">
    <citation type="submission" date="2025-09" db="UniProtKB">
        <authorList>
            <consortium name="Ensembl"/>
        </authorList>
    </citation>
    <scope>IDENTIFICATION</scope>
</reference>
<dbReference type="InterPro" id="IPR043502">
    <property type="entry name" value="DNA/RNA_pol_sf"/>
</dbReference>
<dbReference type="PANTHER" id="PTHR37984">
    <property type="entry name" value="PROTEIN CBG26694"/>
    <property type="match status" value="1"/>
</dbReference>
<dbReference type="PANTHER" id="PTHR37984:SF5">
    <property type="entry name" value="PROTEIN NYNRIN-LIKE"/>
    <property type="match status" value="1"/>
</dbReference>
<name>A0A096M9Z4_POEFO</name>
<sequence>MKNLFDRRAETRSFLPGDQVLALCPVLSSPFQARFAGPYTVLEKVSDQNYLISMPDRRKKSQLCHVNMLKPYYAHDDLFHPQCKGVTPACAANSLAGGSKTFSTTDSALSPVGNDSGTDELDSALIHGRLKNSETLDKLDTLLAHLPAGRAKQLAGLIGEFPCLFSDTPGRTHLIEHDVDVGDAKPIKQRFYRVNLEKRKHLNAEVDYMLRTGIAEPSMSSWASPCILVPKPDNTLRFCSDFRKLNAVTKPDCSPLPRMDDCVDQVGSANFVSKFDLLKGYWQVPLTQRAREVSAFVTPTGLFSYTVMPFGLRNAPATFQRLMNRVVGDMTGCAVYLDDVVVYSDTWEEHVERIRELFTRLAGARLTINLAKCEFGRATVTYLGRVVGHGEVRPVAAKVQAVEQFPVPATKRELMRFLGLVGYYRCFCRNFSSVVAPL</sequence>
<organism evidence="4 5">
    <name type="scientific">Poecilia formosa</name>
    <name type="common">Amazon molly</name>
    <name type="synonym">Limia formosa</name>
    <dbReference type="NCBI Taxonomy" id="48698"/>
    <lineage>
        <taxon>Eukaryota</taxon>
        <taxon>Metazoa</taxon>
        <taxon>Chordata</taxon>
        <taxon>Craniata</taxon>
        <taxon>Vertebrata</taxon>
        <taxon>Euteleostomi</taxon>
        <taxon>Actinopterygii</taxon>
        <taxon>Neopterygii</taxon>
        <taxon>Teleostei</taxon>
        <taxon>Neoteleostei</taxon>
        <taxon>Acanthomorphata</taxon>
        <taxon>Ovalentaria</taxon>
        <taxon>Atherinomorphae</taxon>
        <taxon>Cyprinodontiformes</taxon>
        <taxon>Poeciliidae</taxon>
        <taxon>Poeciliinae</taxon>
        <taxon>Poecilia</taxon>
    </lineage>
</organism>
<dbReference type="Pfam" id="PF22938">
    <property type="entry name" value="Integrase_p58_C"/>
    <property type="match status" value="1"/>
</dbReference>
<evidence type="ECO:0000256" key="1">
    <source>
        <dbReference type="ARBA" id="ARBA00010879"/>
    </source>
</evidence>
<dbReference type="Proteomes" id="UP000028760">
    <property type="component" value="Unassembled WGS sequence"/>
</dbReference>
<accession>A0A096M9Z4</accession>
<dbReference type="PROSITE" id="PS50878">
    <property type="entry name" value="RT_POL"/>
    <property type="match status" value="1"/>
</dbReference>
<feature type="domain" description="Reverse transcriptase" evidence="3">
    <location>
        <begin position="210"/>
        <end position="387"/>
    </location>
</feature>
<reference evidence="5" key="1">
    <citation type="submission" date="2013-10" db="EMBL/GenBank/DDBJ databases">
        <authorList>
            <person name="Schartl M."/>
            <person name="Warren W."/>
        </authorList>
    </citation>
    <scope>NUCLEOTIDE SEQUENCE [LARGE SCALE GENOMIC DNA]</scope>
    <source>
        <strain evidence="5">female</strain>
    </source>
</reference>
<dbReference type="STRING" id="48698.ENSPFOP00000028235"/>
<dbReference type="OMA" id="WEEHVER"/>
<dbReference type="AlphaFoldDB" id="A0A096M9Z4"/>
<comment type="similarity">
    <text evidence="1">Belongs to the beta type-B retroviral polymerase family. HERV class-II K(HML-2) pol subfamily.</text>
</comment>
<dbReference type="InterPro" id="IPR050951">
    <property type="entry name" value="Retrovirus_Pol_polyprotein"/>
</dbReference>
<dbReference type="InterPro" id="IPR043128">
    <property type="entry name" value="Rev_trsase/Diguanyl_cyclase"/>
</dbReference>
<proteinExistence type="inferred from homology"/>
<evidence type="ECO:0000259" key="3">
    <source>
        <dbReference type="PROSITE" id="PS50878"/>
    </source>
</evidence>
<dbReference type="Gene3D" id="3.30.70.270">
    <property type="match status" value="2"/>
</dbReference>
<evidence type="ECO:0000313" key="4">
    <source>
        <dbReference type="Ensembl" id="ENSPFOP00000028235.1"/>
    </source>
</evidence>
<reference evidence="4" key="2">
    <citation type="submission" date="2025-08" db="UniProtKB">
        <authorList>
            <consortium name="Ensembl"/>
        </authorList>
    </citation>
    <scope>IDENTIFICATION</scope>
</reference>
<dbReference type="Gene3D" id="3.10.10.10">
    <property type="entry name" value="HIV Type 1 Reverse Transcriptase, subunit A, domain 1"/>
    <property type="match status" value="1"/>
</dbReference>
<dbReference type="GeneTree" id="ENSGT00940000165177"/>
<dbReference type="CDD" id="cd01647">
    <property type="entry name" value="RT_LTR"/>
    <property type="match status" value="1"/>
</dbReference>
<dbReference type="InterPro" id="IPR054465">
    <property type="entry name" value="Integrase_p58-like_C"/>
</dbReference>
<dbReference type="Ensembl" id="ENSPFOT00000027068.1">
    <property type="protein sequence ID" value="ENSPFOP00000028235.1"/>
    <property type="gene ID" value="ENSPFOG00000023854.1"/>
</dbReference>